<dbReference type="GO" id="GO:0016485">
    <property type="term" value="P:protein processing"/>
    <property type="evidence" value="ECO:0007669"/>
    <property type="project" value="UniProtKB-ARBA"/>
</dbReference>
<dbReference type="InterPro" id="IPR035952">
    <property type="entry name" value="Rhomboid-like_sf"/>
</dbReference>
<evidence type="ECO:0000259" key="6">
    <source>
        <dbReference type="Pfam" id="PF01694"/>
    </source>
</evidence>
<evidence type="ECO:0000313" key="7">
    <source>
        <dbReference type="EMBL" id="GJJ75700.1"/>
    </source>
</evidence>
<keyword evidence="8" id="KW-1185">Reference proteome</keyword>
<evidence type="ECO:0000256" key="3">
    <source>
        <dbReference type="ARBA" id="ARBA00022989"/>
    </source>
</evidence>
<keyword evidence="2 5" id="KW-0812">Transmembrane</keyword>
<evidence type="ECO:0000256" key="4">
    <source>
        <dbReference type="ARBA" id="ARBA00023136"/>
    </source>
</evidence>
<feature type="transmembrane region" description="Helical" evidence="5">
    <location>
        <begin position="702"/>
        <end position="719"/>
    </location>
</feature>
<evidence type="ECO:0000256" key="5">
    <source>
        <dbReference type="SAM" id="Phobius"/>
    </source>
</evidence>
<name>A0A9P3LZ92_9FUNG</name>
<feature type="transmembrane region" description="Helical" evidence="5">
    <location>
        <begin position="555"/>
        <end position="573"/>
    </location>
</feature>
<reference evidence="7" key="2">
    <citation type="journal article" date="2022" name="Microbiol. Resour. Announc.">
        <title>Whole-Genome Sequence of Entomortierella parvispora E1425, a Mucoromycotan Fungus Associated with Burkholderiaceae-Related Endosymbiotic Bacteria.</title>
        <authorList>
            <person name="Herlambang A."/>
            <person name="Guo Y."/>
            <person name="Takashima Y."/>
            <person name="Narisawa K."/>
            <person name="Ohta H."/>
            <person name="Nishizawa T."/>
        </authorList>
    </citation>
    <scope>NUCLEOTIDE SEQUENCE</scope>
    <source>
        <strain evidence="7">E1425</strain>
    </source>
</reference>
<feature type="transmembrane region" description="Helical" evidence="5">
    <location>
        <begin position="182"/>
        <end position="203"/>
    </location>
</feature>
<protein>
    <submittedName>
        <fullName evidence="7">Rhomboid-like protein</fullName>
    </submittedName>
</protein>
<comment type="subcellular location">
    <subcellularLocation>
        <location evidence="1">Membrane</location>
        <topology evidence="1">Multi-pass membrane protein</topology>
    </subcellularLocation>
</comment>
<feature type="transmembrane region" description="Helical" evidence="5">
    <location>
        <begin position="458"/>
        <end position="477"/>
    </location>
</feature>
<dbReference type="OrthoDB" id="191995at2759"/>
<reference evidence="7" key="1">
    <citation type="submission" date="2021-11" db="EMBL/GenBank/DDBJ databases">
        <authorList>
            <person name="Herlambang A."/>
            <person name="Guo Y."/>
            <person name="Takashima Y."/>
            <person name="Nishizawa T."/>
        </authorList>
    </citation>
    <scope>NUCLEOTIDE SEQUENCE</scope>
    <source>
        <strain evidence="7">E1425</strain>
    </source>
</reference>
<dbReference type="Pfam" id="PF01694">
    <property type="entry name" value="Rhomboid"/>
    <property type="match status" value="1"/>
</dbReference>
<dbReference type="EMBL" id="BQFW01000011">
    <property type="protein sequence ID" value="GJJ75700.1"/>
    <property type="molecule type" value="Genomic_DNA"/>
</dbReference>
<accession>A0A9P3LZ92</accession>
<evidence type="ECO:0000313" key="8">
    <source>
        <dbReference type="Proteomes" id="UP000827284"/>
    </source>
</evidence>
<dbReference type="FunFam" id="1.20.1540.10:FF:000012">
    <property type="entry name" value="Rhomboid family protein"/>
    <property type="match status" value="1"/>
</dbReference>
<dbReference type="PANTHER" id="PTHR42101">
    <property type="entry name" value="CHROMOSOME 16, WHOLE GENOME SHOTGUN SEQUENCE"/>
    <property type="match status" value="1"/>
</dbReference>
<dbReference type="PANTHER" id="PTHR42101:SF1">
    <property type="entry name" value="LOW TEMPERATURE REQUIREMENT A"/>
    <property type="match status" value="1"/>
</dbReference>
<dbReference type="AlphaFoldDB" id="A0A9P3LZ92"/>
<dbReference type="InterPro" id="IPR010640">
    <property type="entry name" value="Low_temperature_requirement_A"/>
</dbReference>
<feature type="transmembrane region" description="Helical" evidence="5">
    <location>
        <begin position="128"/>
        <end position="148"/>
    </location>
</feature>
<gene>
    <name evidence="7" type="ORF">EMPS_08058</name>
</gene>
<dbReference type="Proteomes" id="UP000827284">
    <property type="component" value="Unassembled WGS sequence"/>
</dbReference>
<feature type="transmembrane region" description="Helical" evidence="5">
    <location>
        <begin position="672"/>
        <end position="690"/>
    </location>
</feature>
<organism evidence="7 8">
    <name type="scientific">Entomortierella parvispora</name>
    <dbReference type="NCBI Taxonomy" id="205924"/>
    <lineage>
        <taxon>Eukaryota</taxon>
        <taxon>Fungi</taxon>
        <taxon>Fungi incertae sedis</taxon>
        <taxon>Mucoromycota</taxon>
        <taxon>Mortierellomycotina</taxon>
        <taxon>Mortierellomycetes</taxon>
        <taxon>Mortierellales</taxon>
        <taxon>Mortierellaceae</taxon>
        <taxon>Entomortierella</taxon>
    </lineage>
</organism>
<evidence type="ECO:0000256" key="2">
    <source>
        <dbReference type="ARBA" id="ARBA00022692"/>
    </source>
</evidence>
<sequence length="770" mass="87361">MQVQSELLQEKWGGILDRFRWIQEIGVPIEVQKAIFMMRRRWMEFSPGERTMWGIIAINSLVFGAWQIPRLTPFMTEWFMHHPARGHSITLLTSMFSHKHFWHFGFNMFALHSFAVPLHDNMGMEQFLAFYITTGVTASLASHLFTVARLPWAQMIPSLGASGALFGCVSATAYMYPDASVYIIFLPFFPIKIPMALGAMMGLDLIGIIRNWKFFDHCAHLAGSTFGLAYMYAGRDWVWKPLQQKAIEYNKDGYLFKSNHVSSPAAETPAASRRSSAGVVITTMHTAAIDLENMSAVYLDPEPRMDQFSSDSRAIQTERKPVADLSEAHTIEKKSATWMELFFDLTFVANITIFTHQHSIVDSTTLLRYCGWFTILWWMWLSQTMFDVRFSTDDLLNRIWKLIQLFALAGFAGNGDRFSSTNSNGFALSYAVMKLILVGQYFVVWIHAPDSRSRKPILLYMLANFVSFVMWWTSAFLIEELSDQARYSIWFGALGIEIAFNIVLANNATVTFIRSHLPERLGLFTLIIIGESIMGLFDITDEIVDAPGKIGWDDLTLLIFSITIIKCQWFLYFDDYHEQGPARSSIHSTVWTYLHFMLNLSQLLLGVGCLDLIRIYQIAKYPSHFSLGDAPMAYPSEASGGGGLAISESKDRSGLIGESGASDLALIYVKKYYLIVAANVFFWNAAIKFVTSQPGDKYDRAIYISRFCMSFVVLGLLLVEHQQLGAFSLLGLEVGFCLLQVGHDLLVLYYAARKEFNNQQKQDSHPEDLL</sequence>
<feature type="transmembrane region" description="Helical" evidence="5">
    <location>
        <begin position="725"/>
        <end position="752"/>
    </location>
</feature>
<feature type="transmembrane region" description="Helical" evidence="5">
    <location>
        <begin position="489"/>
        <end position="509"/>
    </location>
</feature>
<feature type="transmembrane region" description="Helical" evidence="5">
    <location>
        <begin position="521"/>
        <end position="540"/>
    </location>
</feature>
<dbReference type="Gene3D" id="1.20.1540.10">
    <property type="entry name" value="Rhomboid-like"/>
    <property type="match status" value="1"/>
</dbReference>
<keyword evidence="4 5" id="KW-0472">Membrane</keyword>
<feature type="transmembrane region" description="Helical" evidence="5">
    <location>
        <begin position="366"/>
        <end position="386"/>
    </location>
</feature>
<dbReference type="InterPro" id="IPR022764">
    <property type="entry name" value="Peptidase_S54_rhomboid_dom"/>
</dbReference>
<keyword evidence="3 5" id="KW-1133">Transmembrane helix</keyword>
<feature type="transmembrane region" description="Helical" evidence="5">
    <location>
        <begin position="427"/>
        <end position="446"/>
    </location>
</feature>
<dbReference type="GO" id="GO:0004252">
    <property type="term" value="F:serine-type endopeptidase activity"/>
    <property type="evidence" value="ECO:0007669"/>
    <property type="project" value="InterPro"/>
</dbReference>
<comment type="caution">
    <text evidence="7">The sequence shown here is derived from an EMBL/GenBank/DDBJ whole genome shotgun (WGS) entry which is preliminary data.</text>
</comment>
<proteinExistence type="predicted"/>
<dbReference type="SUPFAM" id="SSF144091">
    <property type="entry name" value="Rhomboid-like"/>
    <property type="match status" value="1"/>
</dbReference>
<feature type="transmembrane region" description="Helical" evidence="5">
    <location>
        <begin position="593"/>
        <end position="616"/>
    </location>
</feature>
<feature type="domain" description="Peptidase S54 rhomboid" evidence="6">
    <location>
        <begin position="88"/>
        <end position="233"/>
    </location>
</feature>
<feature type="transmembrane region" description="Helical" evidence="5">
    <location>
        <begin position="155"/>
        <end position="176"/>
    </location>
</feature>
<feature type="transmembrane region" description="Helical" evidence="5">
    <location>
        <begin position="51"/>
        <end position="68"/>
    </location>
</feature>
<evidence type="ECO:0000256" key="1">
    <source>
        <dbReference type="ARBA" id="ARBA00004141"/>
    </source>
</evidence>
<dbReference type="GO" id="GO:0016020">
    <property type="term" value="C:membrane"/>
    <property type="evidence" value="ECO:0007669"/>
    <property type="project" value="UniProtKB-SubCell"/>
</dbReference>
<dbReference type="Pfam" id="PF06772">
    <property type="entry name" value="LtrA"/>
    <property type="match status" value="1"/>
</dbReference>